<evidence type="ECO:0000256" key="11">
    <source>
        <dbReference type="ARBA" id="ARBA00023166"/>
    </source>
</evidence>
<gene>
    <name evidence="15" type="primary">ERG28</name>
    <name evidence="15" type="ORF">MFIFM68171_09647</name>
</gene>
<evidence type="ECO:0000256" key="6">
    <source>
        <dbReference type="ARBA" id="ARBA00022955"/>
    </source>
</evidence>
<proteinExistence type="inferred from homology"/>
<dbReference type="GeneID" id="98180389"/>
<dbReference type="PANTHER" id="PTHR15451:SF19">
    <property type="entry name" value="ERGOSTEROL BIOSYNTHETIC PROTEIN 28 HOMOLOG"/>
    <property type="match status" value="1"/>
</dbReference>
<dbReference type="Proteomes" id="UP001628179">
    <property type="component" value="Unassembled WGS sequence"/>
</dbReference>
<evidence type="ECO:0000256" key="5">
    <source>
        <dbReference type="ARBA" id="ARBA00022824"/>
    </source>
</evidence>
<name>A0ABQ0GNY6_9PEZI</name>
<evidence type="ECO:0000256" key="8">
    <source>
        <dbReference type="ARBA" id="ARBA00023011"/>
    </source>
</evidence>
<keyword evidence="12" id="KW-0753">Steroid metabolism</keyword>
<comment type="caution">
    <text evidence="15">The sequence shown here is derived from an EMBL/GenBank/DDBJ whole genome shotgun (WGS) entry which is preliminary data.</text>
</comment>
<dbReference type="PANTHER" id="PTHR15451">
    <property type="entry name" value="ERGOSTEROL BIOSYNTHETIC PROTEIN 28-RELATED"/>
    <property type="match status" value="1"/>
</dbReference>
<feature type="region of interest" description="Disordered" evidence="13">
    <location>
        <begin position="55"/>
        <end position="85"/>
    </location>
</feature>
<dbReference type="RefSeq" id="XP_070921167.1">
    <property type="nucleotide sequence ID" value="XM_071065066.1"/>
</dbReference>
<evidence type="ECO:0000256" key="3">
    <source>
        <dbReference type="ARBA" id="ARBA00022516"/>
    </source>
</evidence>
<protein>
    <submittedName>
        <fullName evidence="15">Ergosterol biosynthesis protein</fullName>
    </submittedName>
</protein>
<accession>A0ABQ0GNY6</accession>
<keyword evidence="8" id="KW-0756">Sterol biosynthesis</keyword>
<organism evidence="15 16">
    <name type="scientific">Madurella fahalii</name>
    <dbReference type="NCBI Taxonomy" id="1157608"/>
    <lineage>
        <taxon>Eukaryota</taxon>
        <taxon>Fungi</taxon>
        <taxon>Dikarya</taxon>
        <taxon>Ascomycota</taxon>
        <taxon>Pezizomycotina</taxon>
        <taxon>Sordariomycetes</taxon>
        <taxon>Sordariomycetidae</taxon>
        <taxon>Sordariales</taxon>
        <taxon>Sordariales incertae sedis</taxon>
        <taxon>Madurella</taxon>
    </lineage>
</organism>
<evidence type="ECO:0000256" key="10">
    <source>
        <dbReference type="ARBA" id="ARBA00023136"/>
    </source>
</evidence>
<evidence type="ECO:0000256" key="12">
    <source>
        <dbReference type="ARBA" id="ARBA00023221"/>
    </source>
</evidence>
<keyword evidence="5" id="KW-0256">Endoplasmic reticulum</keyword>
<keyword evidence="4 14" id="KW-0812">Transmembrane</keyword>
<feature type="transmembrane region" description="Helical" evidence="14">
    <location>
        <begin position="16"/>
        <end position="38"/>
    </location>
</feature>
<dbReference type="InterPro" id="IPR005352">
    <property type="entry name" value="Erg28"/>
</dbReference>
<evidence type="ECO:0000256" key="1">
    <source>
        <dbReference type="ARBA" id="ARBA00004477"/>
    </source>
</evidence>
<evidence type="ECO:0000313" key="16">
    <source>
        <dbReference type="Proteomes" id="UP001628179"/>
    </source>
</evidence>
<keyword evidence="11" id="KW-1207">Sterol metabolism</keyword>
<comment type="similarity">
    <text evidence="2">Belongs to the ERG28 family.</text>
</comment>
<reference evidence="15 16" key="1">
    <citation type="submission" date="2024-09" db="EMBL/GenBank/DDBJ databases">
        <title>Itraconazole resistance in Madurella fahalii resulting from another homologue of gene encoding cytochrome P450 14-alpha sterol demethylase (CYP51).</title>
        <authorList>
            <person name="Yoshioka I."/>
            <person name="Fahal A.H."/>
            <person name="Kaneko S."/>
            <person name="Yaguchi T."/>
        </authorList>
    </citation>
    <scope>NUCLEOTIDE SEQUENCE [LARGE SCALE GENOMIC DNA]</scope>
    <source>
        <strain evidence="15 16">IFM 68171</strain>
    </source>
</reference>
<keyword evidence="7 14" id="KW-1133">Transmembrane helix</keyword>
<evidence type="ECO:0000256" key="9">
    <source>
        <dbReference type="ARBA" id="ARBA00023098"/>
    </source>
</evidence>
<evidence type="ECO:0000313" key="15">
    <source>
        <dbReference type="EMBL" id="GAB1319437.1"/>
    </source>
</evidence>
<keyword evidence="9" id="KW-0443">Lipid metabolism</keyword>
<keyword evidence="6" id="KW-0752">Steroid biosynthesis</keyword>
<dbReference type="EMBL" id="BAAFSV010000005">
    <property type="protein sequence ID" value="GAB1319437.1"/>
    <property type="molecule type" value="Genomic_DNA"/>
</dbReference>
<evidence type="ECO:0000256" key="14">
    <source>
        <dbReference type="SAM" id="Phobius"/>
    </source>
</evidence>
<keyword evidence="16" id="KW-1185">Reference proteome</keyword>
<sequence length="173" mass="19487">MEKIQEFLPSAEKGYLPYYLFVVGVVAMGNALQNYATLHYTRRIYNGRFVPNHSLPPASDRYNPEDSTKVVKPASSTGKDSEKAKDQVSPLAARLFGTYTFMAGLIRVYACYQLENPAMYQLAIWTHVIAAVHFTSEMLVFKTVRFSGPQGFPFAAAYGGTIWMLLQYSNYVQ</sequence>
<evidence type="ECO:0000256" key="7">
    <source>
        <dbReference type="ARBA" id="ARBA00022989"/>
    </source>
</evidence>
<comment type="subcellular location">
    <subcellularLocation>
        <location evidence="1">Endoplasmic reticulum membrane</location>
        <topology evidence="1">Multi-pass membrane protein</topology>
    </subcellularLocation>
</comment>
<evidence type="ECO:0000256" key="2">
    <source>
        <dbReference type="ARBA" id="ARBA00005377"/>
    </source>
</evidence>
<keyword evidence="3" id="KW-0444">Lipid biosynthesis</keyword>
<evidence type="ECO:0000256" key="13">
    <source>
        <dbReference type="SAM" id="MobiDB-lite"/>
    </source>
</evidence>
<dbReference type="Pfam" id="PF03694">
    <property type="entry name" value="Erg28"/>
    <property type="match status" value="1"/>
</dbReference>
<evidence type="ECO:0000256" key="4">
    <source>
        <dbReference type="ARBA" id="ARBA00022692"/>
    </source>
</evidence>
<keyword evidence="10 14" id="KW-0472">Membrane</keyword>